<dbReference type="Proteomes" id="UP001140091">
    <property type="component" value="Unassembled WGS sequence"/>
</dbReference>
<evidence type="ECO:0000256" key="2">
    <source>
        <dbReference type="SAM" id="MobiDB-lite"/>
    </source>
</evidence>
<dbReference type="PANTHER" id="PTHR43861:SF3">
    <property type="entry name" value="PUTATIVE (AFU_ORTHOLOGUE AFUA_2G14390)-RELATED"/>
    <property type="match status" value="1"/>
</dbReference>
<gene>
    <name evidence="3" type="ORF">H1R20_g9983</name>
</gene>
<feature type="non-terminal residue" evidence="3">
    <location>
        <position position="1"/>
    </location>
</feature>
<evidence type="ECO:0000256" key="1">
    <source>
        <dbReference type="ARBA" id="ARBA00022679"/>
    </source>
</evidence>
<proteinExistence type="predicted"/>
<sequence length="251" mass="28003">MSSTEGQHHEHHYTHAHAHAHGHGHGHHGHHLGITESNKQHFDENASTFDEWPRARERAQRVGVAIREVVPTLNKETTSVLEFACGTGLVAKEVYPYVRSVVGMDISSGVVELCNKRFKEELGADEKETYAITANILTDKDILPGKLFDIVFCSSAYHHFEFPAEITTALIGFLKPGGALLVIDQYLKPGEAPPEVPEEHRHHVTRFGYTEEDMKELLTGVGLEVVSFKEVEKDPQDTNLFIVKAVKPKAD</sequence>
<evidence type="ECO:0000313" key="3">
    <source>
        <dbReference type="EMBL" id="KAJ2927068.1"/>
    </source>
</evidence>
<dbReference type="InterPro" id="IPR029063">
    <property type="entry name" value="SAM-dependent_MTases_sf"/>
</dbReference>
<organism evidence="3 4">
    <name type="scientific">Candolleomyces eurysporus</name>
    <dbReference type="NCBI Taxonomy" id="2828524"/>
    <lineage>
        <taxon>Eukaryota</taxon>
        <taxon>Fungi</taxon>
        <taxon>Dikarya</taxon>
        <taxon>Basidiomycota</taxon>
        <taxon>Agaricomycotina</taxon>
        <taxon>Agaricomycetes</taxon>
        <taxon>Agaricomycetidae</taxon>
        <taxon>Agaricales</taxon>
        <taxon>Agaricineae</taxon>
        <taxon>Psathyrellaceae</taxon>
        <taxon>Candolleomyces</taxon>
    </lineage>
</organism>
<keyword evidence="1" id="KW-0808">Transferase</keyword>
<dbReference type="CDD" id="cd02440">
    <property type="entry name" value="AdoMet_MTases"/>
    <property type="match status" value="1"/>
</dbReference>
<evidence type="ECO:0000313" key="4">
    <source>
        <dbReference type="Proteomes" id="UP001140091"/>
    </source>
</evidence>
<dbReference type="AlphaFoldDB" id="A0A9W8MFD2"/>
<keyword evidence="4" id="KW-1185">Reference proteome</keyword>
<accession>A0A9W8MFD2</accession>
<dbReference type="SUPFAM" id="SSF53335">
    <property type="entry name" value="S-adenosyl-L-methionine-dependent methyltransferases"/>
    <property type="match status" value="1"/>
</dbReference>
<dbReference type="OrthoDB" id="3647at2759"/>
<protein>
    <recommendedName>
        <fullName evidence="5">S-adenosyl-L-methionine-dependent methyltransferase</fullName>
    </recommendedName>
</protein>
<dbReference type="EMBL" id="JANBPK010001038">
    <property type="protein sequence ID" value="KAJ2927068.1"/>
    <property type="molecule type" value="Genomic_DNA"/>
</dbReference>
<comment type="caution">
    <text evidence="3">The sequence shown here is derived from an EMBL/GenBank/DDBJ whole genome shotgun (WGS) entry which is preliminary data.</text>
</comment>
<dbReference type="Pfam" id="PF13489">
    <property type="entry name" value="Methyltransf_23"/>
    <property type="match status" value="1"/>
</dbReference>
<reference evidence="3" key="1">
    <citation type="submission" date="2022-06" db="EMBL/GenBank/DDBJ databases">
        <title>Genome Sequence of Candolleomyces eurysporus.</title>
        <authorList>
            <person name="Buettner E."/>
        </authorList>
    </citation>
    <scope>NUCLEOTIDE SEQUENCE</scope>
    <source>
        <strain evidence="3">VTCC 930004</strain>
    </source>
</reference>
<feature type="region of interest" description="Disordered" evidence="2">
    <location>
        <begin position="1"/>
        <end position="34"/>
    </location>
</feature>
<dbReference type="Gene3D" id="3.40.50.150">
    <property type="entry name" value="Vaccinia Virus protein VP39"/>
    <property type="match status" value="1"/>
</dbReference>
<dbReference type="GO" id="GO:0016740">
    <property type="term" value="F:transferase activity"/>
    <property type="evidence" value="ECO:0007669"/>
    <property type="project" value="UniProtKB-KW"/>
</dbReference>
<name>A0A9W8MFD2_9AGAR</name>
<feature type="compositionally biased region" description="Basic residues" evidence="2">
    <location>
        <begin position="9"/>
        <end position="31"/>
    </location>
</feature>
<dbReference type="PANTHER" id="PTHR43861">
    <property type="entry name" value="TRANS-ACONITATE 2-METHYLTRANSFERASE-RELATED"/>
    <property type="match status" value="1"/>
</dbReference>
<evidence type="ECO:0008006" key="5">
    <source>
        <dbReference type="Google" id="ProtNLM"/>
    </source>
</evidence>